<dbReference type="InterPro" id="IPR021153">
    <property type="entry name" value="HrcA_C"/>
</dbReference>
<sequence>MMTLRHACLPARQAKVLAEIISKHIKTAEPVSSKLLVTSRVFKVSSATLRNEMNGLEELGYLVQLHTSGGRVPTDKAYRFYVDNIVVQSDLDIADGAKKRIRSAIANGGNNPREINKTVAKTISDLSDQLIFTNIFESDDCFKIGLSGLMEFPEFREFDRMFQLTSFFDHFETLFDRIKKDFFEEQDLAPNVFIGRENPMGGIKNEAVITVKYNLPHRRLGSMTLVGPMRMDYEKNIGLIKYAADELNKIFSI</sequence>
<gene>
    <name evidence="5" type="primary">hrcA</name>
    <name evidence="7" type="ORF">UU83_C0034G0004</name>
</gene>
<dbReference type="Pfam" id="PF01628">
    <property type="entry name" value="HrcA"/>
    <property type="match status" value="1"/>
</dbReference>
<dbReference type="InterPro" id="IPR036390">
    <property type="entry name" value="WH_DNA-bd_sf"/>
</dbReference>
<accession>A0A0G0XGI2</accession>
<dbReference type="InterPro" id="IPR002571">
    <property type="entry name" value="HrcA"/>
</dbReference>
<dbReference type="HAMAP" id="MF_00081">
    <property type="entry name" value="HrcA"/>
    <property type="match status" value="1"/>
</dbReference>
<dbReference type="Gene3D" id="3.30.450.40">
    <property type="match status" value="1"/>
</dbReference>
<evidence type="ECO:0000256" key="1">
    <source>
        <dbReference type="ARBA" id="ARBA00022491"/>
    </source>
</evidence>
<evidence type="ECO:0000313" key="7">
    <source>
        <dbReference type="EMBL" id="KKS24005.1"/>
    </source>
</evidence>
<dbReference type="Gene3D" id="1.10.10.10">
    <property type="entry name" value="Winged helix-like DNA-binding domain superfamily/Winged helix DNA-binding domain"/>
    <property type="match status" value="1"/>
</dbReference>
<evidence type="ECO:0000256" key="3">
    <source>
        <dbReference type="ARBA" id="ARBA00023016"/>
    </source>
</evidence>
<keyword evidence="1 5" id="KW-0678">Repressor</keyword>
<feature type="domain" description="Heat-inducible transcription repressor HrcA C-terminal" evidence="6">
    <location>
        <begin position="114"/>
        <end position="237"/>
    </location>
</feature>
<evidence type="ECO:0000256" key="4">
    <source>
        <dbReference type="ARBA" id="ARBA00023163"/>
    </source>
</evidence>
<protein>
    <recommendedName>
        <fullName evidence="5">Heat-inducible transcription repressor HrcA</fullName>
    </recommendedName>
</protein>
<dbReference type="SUPFAM" id="SSF46785">
    <property type="entry name" value="Winged helix' DNA-binding domain"/>
    <property type="match status" value="1"/>
</dbReference>
<dbReference type="InterPro" id="IPR029016">
    <property type="entry name" value="GAF-like_dom_sf"/>
</dbReference>
<proteinExistence type="inferred from homology"/>
<evidence type="ECO:0000259" key="6">
    <source>
        <dbReference type="Pfam" id="PF01628"/>
    </source>
</evidence>
<dbReference type="PANTHER" id="PTHR34824:SF1">
    <property type="entry name" value="HEAT-INDUCIBLE TRANSCRIPTION REPRESSOR HRCA"/>
    <property type="match status" value="1"/>
</dbReference>
<keyword evidence="3 5" id="KW-0346">Stress response</keyword>
<comment type="similarity">
    <text evidence="5">Belongs to the HrcA family.</text>
</comment>
<keyword evidence="2 5" id="KW-0805">Transcription regulation</keyword>
<evidence type="ECO:0000256" key="5">
    <source>
        <dbReference type="HAMAP-Rule" id="MF_00081"/>
    </source>
</evidence>
<comment type="function">
    <text evidence="5">Negative regulator of class I heat shock genes (grpE-dnaK-dnaJ and groELS operons). Prevents heat-shock induction of these operons.</text>
</comment>
<comment type="caution">
    <text evidence="7">The sequence shown here is derived from an EMBL/GenBank/DDBJ whole genome shotgun (WGS) entry which is preliminary data.</text>
</comment>
<name>A0A0G0XGI2_9BACT</name>
<dbReference type="EMBL" id="LCCD01000034">
    <property type="protein sequence ID" value="KKS24005.1"/>
    <property type="molecule type" value="Genomic_DNA"/>
</dbReference>
<evidence type="ECO:0000256" key="2">
    <source>
        <dbReference type="ARBA" id="ARBA00023015"/>
    </source>
</evidence>
<dbReference type="PATRIC" id="fig|1618667.3.peg.514"/>
<dbReference type="GO" id="GO:0045892">
    <property type="term" value="P:negative regulation of DNA-templated transcription"/>
    <property type="evidence" value="ECO:0007669"/>
    <property type="project" value="UniProtKB-UniRule"/>
</dbReference>
<dbReference type="GO" id="GO:0003677">
    <property type="term" value="F:DNA binding"/>
    <property type="evidence" value="ECO:0007669"/>
    <property type="project" value="InterPro"/>
</dbReference>
<keyword evidence="4 5" id="KW-0804">Transcription</keyword>
<reference evidence="7 8" key="1">
    <citation type="journal article" date="2015" name="Nature">
        <title>rRNA introns, odd ribosomes, and small enigmatic genomes across a large radiation of phyla.</title>
        <authorList>
            <person name="Brown C.T."/>
            <person name="Hug L.A."/>
            <person name="Thomas B.C."/>
            <person name="Sharon I."/>
            <person name="Castelle C.J."/>
            <person name="Singh A."/>
            <person name="Wilkins M.J."/>
            <person name="Williams K.H."/>
            <person name="Banfield J.F."/>
        </authorList>
    </citation>
    <scope>NUCLEOTIDE SEQUENCE [LARGE SCALE GENOMIC DNA]</scope>
</reference>
<organism evidence="7 8">
    <name type="scientific">Candidatus Jorgensenbacteria bacterium GW2011_GWF2_41_8</name>
    <dbReference type="NCBI Taxonomy" id="1618667"/>
    <lineage>
        <taxon>Bacteria</taxon>
        <taxon>Candidatus Joergenseniibacteriota</taxon>
    </lineage>
</organism>
<evidence type="ECO:0000313" key="8">
    <source>
        <dbReference type="Proteomes" id="UP000033856"/>
    </source>
</evidence>
<dbReference type="SUPFAM" id="SSF55781">
    <property type="entry name" value="GAF domain-like"/>
    <property type="match status" value="1"/>
</dbReference>
<dbReference type="Proteomes" id="UP000033856">
    <property type="component" value="Unassembled WGS sequence"/>
</dbReference>
<dbReference type="InterPro" id="IPR036388">
    <property type="entry name" value="WH-like_DNA-bd_sf"/>
</dbReference>
<dbReference type="AlphaFoldDB" id="A0A0G0XGI2"/>
<dbReference type="PANTHER" id="PTHR34824">
    <property type="entry name" value="HEAT-INDUCIBLE TRANSCRIPTION REPRESSOR HRCA"/>
    <property type="match status" value="1"/>
</dbReference>